<dbReference type="Gene3D" id="3.60.21.10">
    <property type="match status" value="1"/>
</dbReference>
<gene>
    <name evidence="1" type="ORF">LCGC14_0672730</name>
</gene>
<dbReference type="InterPro" id="IPR029052">
    <property type="entry name" value="Metallo-depent_PP-like"/>
</dbReference>
<sequence>MNAIILDNLVKNIVPGDMLYILGDLTFDKKIAKDFFELLKDAEIHFVVGNHDSSQVIKICQKYCASVSRLKNIIIEDQPITLCHYAMRVWDKSHFNSWQLYGHSHGNLDDIGKQYDVGVDVNNFLPVPFAKIIERMETKADNFNYISSDNLKKGVRKN</sequence>
<dbReference type="EMBL" id="LAZR01001329">
    <property type="protein sequence ID" value="KKN46469.1"/>
    <property type="molecule type" value="Genomic_DNA"/>
</dbReference>
<proteinExistence type="predicted"/>
<comment type="caution">
    <text evidence="1">The sequence shown here is derived from an EMBL/GenBank/DDBJ whole genome shotgun (WGS) entry which is preliminary data.</text>
</comment>
<evidence type="ECO:0008006" key="2">
    <source>
        <dbReference type="Google" id="ProtNLM"/>
    </source>
</evidence>
<accession>A0A0F9QVL2</accession>
<name>A0A0F9QVL2_9ZZZZ</name>
<dbReference type="AlphaFoldDB" id="A0A0F9QVL2"/>
<dbReference type="SUPFAM" id="SSF56300">
    <property type="entry name" value="Metallo-dependent phosphatases"/>
    <property type="match status" value="1"/>
</dbReference>
<protein>
    <recommendedName>
        <fullName evidence="2">Calcineurin-like phosphoesterase domain-containing protein</fullName>
    </recommendedName>
</protein>
<evidence type="ECO:0000313" key="1">
    <source>
        <dbReference type="EMBL" id="KKN46469.1"/>
    </source>
</evidence>
<reference evidence="1" key="1">
    <citation type="journal article" date="2015" name="Nature">
        <title>Complex archaea that bridge the gap between prokaryotes and eukaryotes.</title>
        <authorList>
            <person name="Spang A."/>
            <person name="Saw J.H."/>
            <person name="Jorgensen S.L."/>
            <person name="Zaremba-Niedzwiedzka K."/>
            <person name="Martijn J."/>
            <person name="Lind A.E."/>
            <person name="van Eijk R."/>
            <person name="Schleper C."/>
            <person name="Guy L."/>
            <person name="Ettema T.J."/>
        </authorList>
    </citation>
    <scope>NUCLEOTIDE SEQUENCE</scope>
</reference>
<organism evidence="1">
    <name type="scientific">marine sediment metagenome</name>
    <dbReference type="NCBI Taxonomy" id="412755"/>
    <lineage>
        <taxon>unclassified sequences</taxon>
        <taxon>metagenomes</taxon>
        <taxon>ecological metagenomes</taxon>
    </lineage>
</organism>